<dbReference type="AlphaFoldDB" id="G0P2C6"/>
<dbReference type="OrthoDB" id="9999654at2759"/>
<organism evidence="4">
    <name type="scientific">Caenorhabditis brenneri</name>
    <name type="common">Nematode worm</name>
    <dbReference type="NCBI Taxonomy" id="135651"/>
    <lineage>
        <taxon>Eukaryota</taxon>
        <taxon>Metazoa</taxon>
        <taxon>Ecdysozoa</taxon>
        <taxon>Nematoda</taxon>
        <taxon>Chromadorea</taxon>
        <taxon>Rhabditida</taxon>
        <taxon>Rhabditina</taxon>
        <taxon>Rhabditomorpha</taxon>
        <taxon>Rhabditoidea</taxon>
        <taxon>Rhabditidae</taxon>
        <taxon>Peloderinae</taxon>
        <taxon>Caenorhabditis</taxon>
    </lineage>
</organism>
<dbReference type="HOGENOM" id="CLU_049181_0_0_1"/>
<dbReference type="InParanoid" id="G0P2C6"/>
<proteinExistence type="inferred from homology"/>
<evidence type="ECO:0000313" key="3">
    <source>
        <dbReference type="EMBL" id="EGT43008.1"/>
    </source>
</evidence>
<dbReference type="EMBL" id="GL380024">
    <property type="protein sequence ID" value="EGT43008.1"/>
    <property type="molecule type" value="Genomic_DNA"/>
</dbReference>
<comment type="similarity">
    <text evidence="1">Belongs to the RIPOR family.</text>
</comment>
<protein>
    <recommendedName>
        <fullName evidence="2">FAM65 N-terminal domain-containing protein</fullName>
    </recommendedName>
</protein>
<keyword evidence="4" id="KW-1185">Reference proteome</keyword>
<dbReference type="eggNOG" id="ENOG502QQ7T">
    <property type="taxonomic scope" value="Eukaryota"/>
</dbReference>
<dbReference type="PANTHER" id="PTHR15829">
    <property type="entry name" value="PROTEIN KINASE PKN/PRK1, EFFECTOR"/>
    <property type="match status" value="1"/>
</dbReference>
<dbReference type="STRING" id="135651.G0P2C6"/>
<sequence>MTYDDSDHSKFSSKIAPMTTSSEKIPLCDKTLIIYNARLHRLNNSYESYKAGQYSQMKARSSSLSELRAAFIGSKPDASQKPIDAELANFMGRLVVDIKAIIGFARISPGDVFEVLIKHGAQKWKTKGKTLQDRTQKWEKEQVVLTCIPDHSIDGKVSECRLFKSKSVNDRSFDPCQLFSSQPQLGTIKLQFVVMWLD</sequence>
<feature type="domain" description="FAM65 N-terminal" evidence="2">
    <location>
        <begin position="58"/>
        <end position="196"/>
    </location>
</feature>
<dbReference type="Pfam" id="PF15903">
    <property type="entry name" value="PL48"/>
    <property type="match status" value="1"/>
</dbReference>
<dbReference type="PANTHER" id="PTHR15829:SF13">
    <property type="entry name" value="FAM65 N-TERMINAL DOMAIN-CONTAINING PROTEIN"/>
    <property type="match status" value="1"/>
</dbReference>
<gene>
    <name evidence="3" type="ORF">CAEBREN_11210</name>
</gene>
<evidence type="ECO:0000256" key="1">
    <source>
        <dbReference type="ARBA" id="ARBA00005744"/>
    </source>
</evidence>
<dbReference type="OMA" id="FEPCELF"/>
<dbReference type="InterPro" id="IPR031780">
    <property type="entry name" value="FAM65_N"/>
</dbReference>
<evidence type="ECO:0000313" key="4">
    <source>
        <dbReference type="Proteomes" id="UP000008068"/>
    </source>
</evidence>
<reference evidence="4" key="1">
    <citation type="submission" date="2011-07" db="EMBL/GenBank/DDBJ databases">
        <authorList>
            <consortium name="Caenorhabditis brenneri Sequencing and Analysis Consortium"/>
            <person name="Wilson R.K."/>
        </authorList>
    </citation>
    <scope>NUCLEOTIDE SEQUENCE [LARGE SCALE GENOMIC DNA]</scope>
    <source>
        <strain evidence="4">PB2801</strain>
    </source>
</reference>
<evidence type="ECO:0000259" key="2">
    <source>
        <dbReference type="Pfam" id="PF15903"/>
    </source>
</evidence>
<name>G0P2C6_CAEBE</name>
<dbReference type="Proteomes" id="UP000008068">
    <property type="component" value="Unassembled WGS sequence"/>
</dbReference>
<accession>G0P2C6</accession>
<dbReference type="InterPro" id="IPR026136">
    <property type="entry name" value="RIPOR3"/>
</dbReference>